<dbReference type="EMBL" id="JACHMH010000001">
    <property type="protein sequence ID" value="MBB4675626.1"/>
    <property type="molecule type" value="Genomic_DNA"/>
</dbReference>
<proteinExistence type="inferred from homology"/>
<evidence type="ECO:0000313" key="5">
    <source>
        <dbReference type="EMBL" id="MBB4675626.1"/>
    </source>
</evidence>
<evidence type="ECO:0000313" key="6">
    <source>
        <dbReference type="Proteomes" id="UP000533598"/>
    </source>
</evidence>
<dbReference type="EC" id="2.3.1.267" evidence="5"/>
<dbReference type="PANTHER" id="PTHR43792">
    <property type="entry name" value="GNAT FAMILY, PUTATIVE (AFU_ORTHOLOGUE AFUA_3G00765)-RELATED-RELATED"/>
    <property type="match status" value="1"/>
</dbReference>
<dbReference type="GO" id="GO:0005737">
    <property type="term" value="C:cytoplasm"/>
    <property type="evidence" value="ECO:0007669"/>
    <property type="project" value="TreeGrafter"/>
</dbReference>
<protein>
    <submittedName>
        <fullName evidence="5">Ribosomal-protein-alanine N-acetyltransferase</fullName>
        <ecNumber evidence="5">2.3.1.267</ecNumber>
    </submittedName>
</protein>
<comment type="similarity">
    <text evidence="3">Belongs to the acetyltransferase family. RimJ subfamily.</text>
</comment>
<dbReference type="GO" id="GO:0008999">
    <property type="term" value="F:protein-N-terminal-alanine acetyltransferase activity"/>
    <property type="evidence" value="ECO:0007669"/>
    <property type="project" value="UniProtKB-EC"/>
</dbReference>
<sequence>MTRPEEAEYGRHPGWPARLGPIVTPAGHVALRPPRLRDAGAWSSIRLRDRPHLEDWEPSGFGDWSDRNATFAWPAQWYALRALGRRGQALPFVITVNDQFAGQITIGNVVRGALRSAWLGYWVNSALTRGGIATAAAALVVDHAFGPAGLHRIEATVRPENAASLRVLGKLGFRQEGVYRRYLDVAGSWRDHLCLALTTEDTPGGLVAQLIHERLAWYPGARLSGGGR</sequence>
<feature type="domain" description="N-acetyltransferase" evidence="4">
    <location>
        <begin position="34"/>
        <end position="200"/>
    </location>
</feature>
<comment type="caution">
    <text evidence="5">The sequence shown here is derived from an EMBL/GenBank/DDBJ whole genome shotgun (WGS) entry which is preliminary data.</text>
</comment>
<dbReference type="AlphaFoldDB" id="A0A7W7C6Y4"/>
<keyword evidence="6" id="KW-1185">Reference proteome</keyword>
<name>A0A7W7C6Y4_9PSEU</name>
<dbReference type="RefSeq" id="WP_185001576.1">
    <property type="nucleotide sequence ID" value="NZ_BAAAUI010000031.1"/>
</dbReference>
<organism evidence="5 6">
    <name type="scientific">Crossiella cryophila</name>
    <dbReference type="NCBI Taxonomy" id="43355"/>
    <lineage>
        <taxon>Bacteria</taxon>
        <taxon>Bacillati</taxon>
        <taxon>Actinomycetota</taxon>
        <taxon>Actinomycetes</taxon>
        <taxon>Pseudonocardiales</taxon>
        <taxon>Pseudonocardiaceae</taxon>
        <taxon>Crossiella</taxon>
    </lineage>
</organism>
<dbReference type="PANTHER" id="PTHR43792:SF8">
    <property type="entry name" value="[RIBOSOMAL PROTEIN US5]-ALANINE N-ACETYLTRANSFERASE"/>
    <property type="match status" value="1"/>
</dbReference>
<dbReference type="Gene3D" id="3.40.630.30">
    <property type="match status" value="1"/>
</dbReference>
<evidence type="ECO:0000256" key="2">
    <source>
        <dbReference type="ARBA" id="ARBA00023315"/>
    </source>
</evidence>
<dbReference type="InterPro" id="IPR051531">
    <property type="entry name" value="N-acetyltransferase"/>
</dbReference>
<evidence type="ECO:0000256" key="3">
    <source>
        <dbReference type="ARBA" id="ARBA00038502"/>
    </source>
</evidence>
<dbReference type="Proteomes" id="UP000533598">
    <property type="component" value="Unassembled WGS sequence"/>
</dbReference>
<accession>A0A7W7C6Y4</accession>
<gene>
    <name evidence="5" type="ORF">HNR67_001744</name>
</gene>
<dbReference type="SUPFAM" id="SSF55729">
    <property type="entry name" value="Acyl-CoA N-acyltransferases (Nat)"/>
    <property type="match status" value="1"/>
</dbReference>
<reference evidence="5 6" key="1">
    <citation type="submission" date="2020-08" db="EMBL/GenBank/DDBJ databases">
        <title>Sequencing the genomes of 1000 actinobacteria strains.</title>
        <authorList>
            <person name="Klenk H.-P."/>
        </authorList>
    </citation>
    <scope>NUCLEOTIDE SEQUENCE [LARGE SCALE GENOMIC DNA]</scope>
    <source>
        <strain evidence="5 6">DSM 44230</strain>
    </source>
</reference>
<keyword evidence="1 5" id="KW-0808">Transferase</keyword>
<keyword evidence="2 5" id="KW-0012">Acyltransferase</keyword>
<dbReference type="Pfam" id="PF13302">
    <property type="entry name" value="Acetyltransf_3"/>
    <property type="match status" value="1"/>
</dbReference>
<dbReference type="InterPro" id="IPR000182">
    <property type="entry name" value="GNAT_dom"/>
</dbReference>
<dbReference type="PROSITE" id="PS51186">
    <property type="entry name" value="GNAT"/>
    <property type="match status" value="1"/>
</dbReference>
<evidence type="ECO:0000256" key="1">
    <source>
        <dbReference type="ARBA" id="ARBA00022679"/>
    </source>
</evidence>
<dbReference type="InterPro" id="IPR016181">
    <property type="entry name" value="Acyl_CoA_acyltransferase"/>
</dbReference>
<evidence type="ECO:0000259" key="4">
    <source>
        <dbReference type="PROSITE" id="PS51186"/>
    </source>
</evidence>